<reference evidence="3" key="1">
    <citation type="submission" date="2017-09" db="EMBL/GenBank/DDBJ databases">
        <title>Depth-based differentiation of microbial function through sediment-hosted aquifers and enrichment of novel symbionts in the deep terrestrial subsurface.</title>
        <authorList>
            <person name="Probst A.J."/>
            <person name="Ladd B."/>
            <person name="Jarett J.K."/>
            <person name="Geller-Mcgrath D.E."/>
            <person name="Sieber C.M.K."/>
            <person name="Emerson J.B."/>
            <person name="Anantharaman K."/>
            <person name="Thomas B.C."/>
            <person name="Malmstrom R."/>
            <person name="Stieglmeier M."/>
            <person name="Klingl A."/>
            <person name="Woyke T."/>
            <person name="Ryan C.M."/>
            <person name="Banfield J.F."/>
        </authorList>
    </citation>
    <scope>NUCLEOTIDE SEQUENCE [LARGE SCALE GENOMIC DNA]</scope>
</reference>
<keyword evidence="1" id="KW-0812">Transmembrane</keyword>
<gene>
    <name evidence="2" type="ORF">COW25_00150</name>
</gene>
<dbReference type="Proteomes" id="UP000230215">
    <property type="component" value="Unassembled WGS sequence"/>
</dbReference>
<name>A0A2M7H1Y5_9BACT</name>
<proteinExistence type="predicted"/>
<sequence length="219" mass="24561">MHNQFKAQSTSIIIVILALIIAVGGGYIFLQSRSQKVAVETTTTIPTTTTQEPITTTITATPTTKSVFVAPSNWIVYKDTKNGFEFTYPKHFFFSDPVVAVYDCSNLSVFPSRCSEFNLKYYYPEVSNDESSTGTRIVINNMQFCVNSVKEGAMGSTYDTVFYMTLKNKKCIVIKTVIQIYNNCVDVDNPTKCEAHNQNNYTVLNQVISTLHFFNPNGN</sequence>
<comment type="caution">
    <text evidence="2">The sequence shown here is derived from an EMBL/GenBank/DDBJ whole genome shotgun (WGS) entry which is preliminary data.</text>
</comment>
<dbReference type="AlphaFoldDB" id="A0A2M7H1Y5"/>
<dbReference type="EMBL" id="PFGB01000004">
    <property type="protein sequence ID" value="PIW35365.1"/>
    <property type="molecule type" value="Genomic_DNA"/>
</dbReference>
<evidence type="ECO:0000313" key="2">
    <source>
        <dbReference type="EMBL" id="PIW35365.1"/>
    </source>
</evidence>
<keyword evidence="1" id="KW-1133">Transmembrane helix</keyword>
<accession>A0A2M7H1Y5</accession>
<organism evidence="2 3">
    <name type="scientific">Candidatus Nealsonbacteria bacterium CG15_BIG_FIL_POST_REV_8_21_14_020_37_12</name>
    <dbReference type="NCBI Taxonomy" id="1974716"/>
    <lineage>
        <taxon>Bacteria</taxon>
        <taxon>Candidatus Nealsoniibacteriota</taxon>
    </lineage>
</organism>
<feature type="transmembrane region" description="Helical" evidence="1">
    <location>
        <begin position="12"/>
        <end position="30"/>
    </location>
</feature>
<evidence type="ECO:0000313" key="3">
    <source>
        <dbReference type="Proteomes" id="UP000230215"/>
    </source>
</evidence>
<protein>
    <submittedName>
        <fullName evidence="2">Uncharacterized protein</fullName>
    </submittedName>
</protein>
<keyword evidence="1" id="KW-0472">Membrane</keyword>
<evidence type="ECO:0000256" key="1">
    <source>
        <dbReference type="SAM" id="Phobius"/>
    </source>
</evidence>